<evidence type="ECO:0000259" key="14">
    <source>
        <dbReference type="PROSITE" id="PS50109"/>
    </source>
</evidence>
<dbReference type="GO" id="GO:0006355">
    <property type="term" value="P:regulation of DNA-templated transcription"/>
    <property type="evidence" value="ECO:0007669"/>
    <property type="project" value="InterPro"/>
</dbReference>
<accession>A0A7T5UH84</accession>
<feature type="region of interest" description="Disordered" evidence="12">
    <location>
        <begin position="851"/>
        <end position="877"/>
    </location>
</feature>
<dbReference type="InterPro" id="IPR000700">
    <property type="entry name" value="PAS-assoc_C"/>
</dbReference>
<keyword evidence="6" id="KW-0547">Nucleotide-binding</keyword>
<feature type="domain" description="PAS" evidence="15">
    <location>
        <begin position="351"/>
        <end position="421"/>
    </location>
</feature>
<evidence type="ECO:0000256" key="1">
    <source>
        <dbReference type="ARBA" id="ARBA00000085"/>
    </source>
</evidence>
<evidence type="ECO:0000256" key="5">
    <source>
        <dbReference type="ARBA" id="ARBA00022679"/>
    </source>
</evidence>
<sequence length="877" mass="98554">MSNLEQENGDDSGSVRVKRMLTGGVPQFMVFLNGMILTVVAYLILSLFMRDIIFDEYRRAIEEARDTIAGRVEDAQDDLQMLSTILTLSGASTGEMARVRIQKAIPNHELFDHLIWIYPTPEGWRFRDLLEGMGSQSVKPELSGERAKFLVQHVLANRGQIADAPFALTDLSASDYVQEVDEPIVKSRSYIVAHNLRDAANDRGVLAAVTRMSLIADTSWMVDKSMIRRLTINDNATGKRLFLIDRSQNNIEEEGAKGDYRHGFELDVLGDVWKVEIVVGADRNTLFMSQSPLLLLLFGLTLTIVGTLYVRTNQRQSYRLSTVNRALAQKNYELNTEMAERERLNQSLRKAEREYRAIIDSVSDIIFELSADGEILFLNETWPRITGYEIEQSVNRNLFDMLHPQDQEEQKSAFRQMVAGKRPAYRAFTRLRTSSGVYHAAELAMSMLRQDENKQTRVVGTITDVEERRRTERALTEAEKKYRTIVENAAGGIYQVTPDGHFLSVNPAYARILGYDSPDHVMKAIRNAHEQLYAKPRERAKFVRDLELNGQVKAYEAEMITRKGDVIWVSENARAVRDDDGNILYYEGSLENISQRKEADTKMREAMIQSDLANRAKSEFLANMSHELRTPLNAIIGFSEIIRNEVFGAINHRQYWEYAKDIHESGKQLLRIINDILDVSRIDAGDRQLNESLVDMKQMIQTCMSFMGGRIEEAKLVINDATGENLPNVVGEELAIKQSLLNILSNAVKFTQPGGSITFTHEIDADGRLRLSVTDTGVGMEEEEVEKALSPFGQLETSLSRSSSGAGLGLTLVTSLMELHGGDLELVSQKGIGTTATLVFPKKRVVLDSVRKGKQGSTASGFSADEEGDPPTTRTIQ</sequence>
<dbReference type="CDD" id="cd00130">
    <property type="entry name" value="PAS"/>
    <property type="match status" value="2"/>
</dbReference>
<organism evidence="17 18">
    <name type="scientific">Micavibrio aeruginosavorus</name>
    <dbReference type="NCBI Taxonomy" id="349221"/>
    <lineage>
        <taxon>Bacteria</taxon>
        <taxon>Pseudomonadati</taxon>
        <taxon>Bdellovibrionota</taxon>
        <taxon>Bdellovibrionia</taxon>
        <taxon>Bdellovibrionales</taxon>
        <taxon>Pseudobdellovibrionaceae</taxon>
        <taxon>Micavibrio</taxon>
    </lineage>
</organism>
<evidence type="ECO:0000313" key="17">
    <source>
        <dbReference type="EMBL" id="QQG35706.1"/>
    </source>
</evidence>
<dbReference type="Pfam" id="PF13426">
    <property type="entry name" value="PAS_9"/>
    <property type="match status" value="1"/>
</dbReference>
<evidence type="ECO:0000259" key="15">
    <source>
        <dbReference type="PROSITE" id="PS50112"/>
    </source>
</evidence>
<keyword evidence="10 13" id="KW-0472">Membrane</keyword>
<dbReference type="PROSITE" id="PS50112">
    <property type="entry name" value="PAS"/>
    <property type="match status" value="2"/>
</dbReference>
<keyword evidence="9" id="KW-0902">Two-component regulatory system</keyword>
<dbReference type="SMART" id="SM00091">
    <property type="entry name" value="PAS"/>
    <property type="match status" value="2"/>
</dbReference>
<dbReference type="SMART" id="SM00086">
    <property type="entry name" value="PAC"/>
    <property type="match status" value="2"/>
</dbReference>
<dbReference type="PRINTS" id="PR00344">
    <property type="entry name" value="BCTRLSENSOR"/>
</dbReference>
<dbReference type="Proteomes" id="UP000595362">
    <property type="component" value="Chromosome"/>
</dbReference>
<dbReference type="Pfam" id="PF00512">
    <property type="entry name" value="HisKA"/>
    <property type="match status" value="1"/>
</dbReference>
<dbReference type="InterPro" id="IPR001610">
    <property type="entry name" value="PAC"/>
</dbReference>
<keyword evidence="4" id="KW-0597">Phosphoprotein</keyword>
<dbReference type="GO" id="GO:0005524">
    <property type="term" value="F:ATP binding"/>
    <property type="evidence" value="ECO:0007669"/>
    <property type="project" value="UniProtKB-KW"/>
</dbReference>
<keyword evidence="13" id="KW-0812">Transmembrane</keyword>
<protein>
    <recommendedName>
        <fullName evidence="3">histidine kinase</fullName>
        <ecNumber evidence="3">2.7.13.3</ecNumber>
    </recommendedName>
</protein>
<comment type="catalytic activity">
    <reaction evidence="1">
        <text>ATP + protein L-histidine = ADP + protein N-phospho-L-histidine.</text>
        <dbReference type="EC" id="2.7.13.3"/>
    </reaction>
</comment>
<feature type="domain" description="PAC" evidence="16">
    <location>
        <begin position="425"/>
        <end position="477"/>
    </location>
</feature>
<dbReference type="Gene3D" id="3.30.450.20">
    <property type="entry name" value="PAS domain"/>
    <property type="match status" value="2"/>
</dbReference>
<comment type="subcellular location">
    <subcellularLocation>
        <location evidence="2">Membrane</location>
    </subcellularLocation>
</comment>
<dbReference type="InterPro" id="IPR003661">
    <property type="entry name" value="HisK_dim/P_dom"/>
</dbReference>
<dbReference type="CDD" id="cd00082">
    <property type="entry name" value="HisKA"/>
    <property type="match status" value="1"/>
</dbReference>
<dbReference type="PANTHER" id="PTHR43047:SF72">
    <property type="entry name" value="OSMOSENSING HISTIDINE PROTEIN KINASE SLN1"/>
    <property type="match status" value="1"/>
</dbReference>
<evidence type="ECO:0000256" key="2">
    <source>
        <dbReference type="ARBA" id="ARBA00004370"/>
    </source>
</evidence>
<evidence type="ECO:0000313" key="18">
    <source>
        <dbReference type="Proteomes" id="UP000595362"/>
    </source>
</evidence>
<evidence type="ECO:0000259" key="16">
    <source>
        <dbReference type="PROSITE" id="PS50113"/>
    </source>
</evidence>
<keyword evidence="7 17" id="KW-0418">Kinase</keyword>
<dbReference type="InterPro" id="IPR013767">
    <property type="entry name" value="PAS_fold"/>
</dbReference>
<reference evidence="17 18" key="1">
    <citation type="submission" date="2020-07" db="EMBL/GenBank/DDBJ databases">
        <title>Huge and variable diversity of episymbiotic CPR bacteria and DPANN archaea in groundwater ecosystems.</title>
        <authorList>
            <person name="He C.Y."/>
            <person name="Keren R."/>
            <person name="Whittaker M."/>
            <person name="Farag I.F."/>
            <person name="Doudna J."/>
            <person name="Cate J.H.D."/>
            <person name="Banfield J.F."/>
        </authorList>
    </citation>
    <scope>NUCLEOTIDE SEQUENCE [LARGE SCALE GENOMIC DNA]</scope>
    <source>
        <strain evidence="17">NC_groundwater_70_Ag_B-0.1um_54_66</strain>
    </source>
</reference>
<dbReference type="SUPFAM" id="SSF47384">
    <property type="entry name" value="Homodimeric domain of signal transducing histidine kinase"/>
    <property type="match status" value="1"/>
</dbReference>
<dbReference type="PROSITE" id="PS50109">
    <property type="entry name" value="HIS_KIN"/>
    <property type="match status" value="1"/>
</dbReference>
<dbReference type="Gene3D" id="3.30.565.10">
    <property type="entry name" value="Histidine kinase-like ATPase, C-terminal domain"/>
    <property type="match status" value="1"/>
</dbReference>
<dbReference type="PANTHER" id="PTHR43047">
    <property type="entry name" value="TWO-COMPONENT HISTIDINE PROTEIN KINASE"/>
    <property type="match status" value="1"/>
</dbReference>
<dbReference type="FunFam" id="1.10.287.130:FF:000038">
    <property type="entry name" value="Sensory transduction histidine kinase"/>
    <property type="match status" value="1"/>
</dbReference>
<feature type="domain" description="PAS" evidence="15">
    <location>
        <begin position="478"/>
        <end position="519"/>
    </location>
</feature>
<dbReference type="SMART" id="SM00388">
    <property type="entry name" value="HisKA"/>
    <property type="match status" value="1"/>
</dbReference>
<dbReference type="InterPro" id="IPR036890">
    <property type="entry name" value="HATPase_C_sf"/>
</dbReference>
<evidence type="ECO:0000256" key="9">
    <source>
        <dbReference type="ARBA" id="ARBA00023012"/>
    </source>
</evidence>
<dbReference type="Pfam" id="PF00989">
    <property type="entry name" value="PAS"/>
    <property type="match status" value="1"/>
</dbReference>
<dbReference type="EMBL" id="CP066681">
    <property type="protein sequence ID" value="QQG35706.1"/>
    <property type="molecule type" value="Genomic_DNA"/>
</dbReference>
<evidence type="ECO:0000256" key="7">
    <source>
        <dbReference type="ARBA" id="ARBA00022777"/>
    </source>
</evidence>
<dbReference type="GO" id="GO:0009927">
    <property type="term" value="F:histidine phosphotransfer kinase activity"/>
    <property type="evidence" value="ECO:0007669"/>
    <property type="project" value="TreeGrafter"/>
</dbReference>
<evidence type="ECO:0000256" key="12">
    <source>
        <dbReference type="SAM" id="MobiDB-lite"/>
    </source>
</evidence>
<evidence type="ECO:0000256" key="6">
    <source>
        <dbReference type="ARBA" id="ARBA00022741"/>
    </source>
</evidence>
<dbReference type="EC" id="2.7.13.3" evidence="3"/>
<evidence type="ECO:0000256" key="3">
    <source>
        <dbReference type="ARBA" id="ARBA00012438"/>
    </source>
</evidence>
<evidence type="ECO:0000256" key="11">
    <source>
        <dbReference type="SAM" id="Coils"/>
    </source>
</evidence>
<dbReference type="Pfam" id="PF02518">
    <property type="entry name" value="HATPase_c"/>
    <property type="match status" value="1"/>
</dbReference>
<dbReference type="InterPro" id="IPR005467">
    <property type="entry name" value="His_kinase_dom"/>
</dbReference>
<keyword evidence="13" id="KW-1133">Transmembrane helix</keyword>
<dbReference type="SMART" id="SM00387">
    <property type="entry name" value="HATPase_c"/>
    <property type="match status" value="1"/>
</dbReference>
<feature type="coiled-coil region" evidence="11">
    <location>
        <begin position="334"/>
        <end position="361"/>
    </location>
</feature>
<proteinExistence type="predicted"/>
<dbReference type="Gene3D" id="1.10.287.130">
    <property type="match status" value="1"/>
</dbReference>
<dbReference type="SUPFAM" id="SSF55874">
    <property type="entry name" value="ATPase domain of HSP90 chaperone/DNA topoisomerase II/histidine kinase"/>
    <property type="match status" value="1"/>
</dbReference>
<keyword evidence="5" id="KW-0808">Transferase</keyword>
<dbReference type="InterPro" id="IPR000014">
    <property type="entry name" value="PAS"/>
</dbReference>
<dbReference type="NCBIfam" id="TIGR00229">
    <property type="entry name" value="sensory_box"/>
    <property type="match status" value="2"/>
</dbReference>
<feature type="transmembrane region" description="Helical" evidence="13">
    <location>
        <begin position="28"/>
        <end position="49"/>
    </location>
</feature>
<dbReference type="SUPFAM" id="SSF55785">
    <property type="entry name" value="PYP-like sensor domain (PAS domain)"/>
    <property type="match status" value="2"/>
</dbReference>
<evidence type="ECO:0000256" key="8">
    <source>
        <dbReference type="ARBA" id="ARBA00022840"/>
    </source>
</evidence>
<feature type="domain" description="PAC" evidence="16">
    <location>
        <begin position="553"/>
        <end position="605"/>
    </location>
</feature>
<name>A0A7T5UH84_9BACT</name>
<dbReference type="InterPro" id="IPR003594">
    <property type="entry name" value="HATPase_dom"/>
</dbReference>
<dbReference type="InterPro" id="IPR036097">
    <property type="entry name" value="HisK_dim/P_sf"/>
</dbReference>
<evidence type="ECO:0000256" key="10">
    <source>
        <dbReference type="ARBA" id="ARBA00023136"/>
    </source>
</evidence>
<gene>
    <name evidence="17" type="ORF">HYS17_09325</name>
</gene>
<feature type="transmembrane region" description="Helical" evidence="13">
    <location>
        <begin position="293"/>
        <end position="310"/>
    </location>
</feature>
<dbReference type="InterPro" id="IPR035965">
    <property type="entry name" value="PAS-like_dom_sf"/>
</dbReference>
<evidence type="ECO:0000256" key="13">
    <source>
        <dbReference type="SAM" id="Phobius"/>
    </source>
</evidence>
<keyword evidence="8" id="KW-0067">ATP-binding</keyword>
<dbReference type="AlphaFoldDB" id="A0A7T5UH84"/>
<dbReference type="InterPro" id="IPR004358">
    <property type="entry name" value="Sig_transdc_His_kin-like_C"/>
</dbReference>
<dbReference type="GO" id="GO:0005886">
    <property type="term" value="C:plasma membrane"/>
    <property type="evidence" value="ECO:0007669"/>
    <property type="project" value="TreeGrafter"/>
</dbReference>
<dbReference type="PROSITE" id="PS50113">
    <property type="entry name" value="PAC"/>
    <property type="match status" value="2"/>
</dbReference>
<keyword evidence="11" id="KW-0175">Coiled coil</keyword>
<evidence type="ECO:0000256" key="4">
    <source>
        <dbReference type="ARBA" id="ARBA00022553"/>
    </source>
</evidence>
<feature type="domain" description="Histidine kinase" evidence="14">
    <location>
        <begin position="623"/>
        <end position="844"/>
    </location>
</feature>
<dbReference type="GO" id="GO:0000155">
    <property type="term" value="F:phosphorelay sensor kinase activity"/>
    <property type="evidence" value="ECO:0007669"/>
    <property type="project" value="InterPro"/>
</dbReference>